<gene>
    <name evidence="1" type="ORF">GKO32_11465</name>
</gene>
<comment type="caution">
    <text evidence="1">The sequence shown here is derived from an EMBL/GenBank/DDBJ whole genome shotgun (WGS) entry which is preliminary data.</text>
</comment>
<dbReference type="Gene3D" id="3.40.50.620">
    <property type="entry name" value="HUPs"/>
    <property type="match status" value="1"/>
</dbReference>
<accession>A0A6N7YRK0</accession>
<protein>
    <submittedName>
        <fullName evidence="1">Uncharacterized protein</fullName>
    </submittedName>
</protein>
<proteinExistence type="predicted"/>
<dbReference type="InterPro" id="IPR014729">
    <property type="entry name" value="Rossmann-like_a/b/a_fold"/>
</dbReference>
<name>A0A6N7YRK0_9PSEU</name>
<sequence>MTDFPGYDAAFGFHGPGLPFPADAFEVLEAAAHEDLARAAGVAQEVVAAGAGVQTVRERFPPIPLLVEESRRARMIVLGPSGRGGGVRQVMAGTRQRHHHWIREHGEDLPEVRNWTWA</sequence>
<keyword evidence="2" id="KW-1185">Reference proteome</keyword>
<dbReference type="Proteomes" id="UP000440096">
    <property type="component" value="Unassembled WGS sequence"/>
</dbReference>
<evidence type="ECO:0000313" key="1">
    <source>
        <dbReference type="EMBL" id="MTD54592.1"/>
    </source>
</evidence>
<dbReference type="EMBL" id="WMBA01000013">
    <property type="protein sequence ID" value="MTD54592.1"/>
    <property type="molecule type" value="Genomic_DNA"/>
</dbReference>
<evidence type="ECO:0000313" key="2">
    <source>
        <dbReference type="Proteomes" id="UP000440096"/>
    </source>
</evidence>
<dbReference type="OrthoDB" id="3404132at2"/>
<dbReference type="AlphaFoldDB" id="A0A6N7YRK0"/>
<organism evidence="1 2">
    <name type="scientific">Amycolatopsis pithecellobii</name>
    <dbReference type="NCBI Taxonomy" id="664692"/>
    <lineage>
        <taxon>Bacteria</taxon>
        <taxon>Bacillati</taxon>
        <taxon>Actinomycetota</taxon>
        <taxon>Actinomycetes</taxon>
        <taxon>Pseudonocardiales</taxon>
        <taxon>Pseudonocardiaceae</taxon>
        <taxon>Amycolatopsis</taxon>
    </lineage>
</organism>
<dbReference type="RefSeq" id="WP_154756810.1">
    <property type="nucleotide sequence ID" value="NZ_WMBA01000013.1"/>
</dbReference>
<reference evidence="1 2" key="1">
    <citation type="submission" date="2019-11" db="EMBL/GenBank/DDBJ databases">
        <title>Draft genome of Amycolatopsis RM579.</title>
        <authorList>
            <person name="Duangmal K."/>
            <person name="Mingma R."/>
        </authorList>
    </citation>
    <scope>NUCLEOTIDE SEQUENCE [LARGE SCALE GENOMIC DNA]</scope>
    <source>
        <strain evidence="1 2">RM579</strain>
    </source>
</reference>